<name>A0A917IM65_9MICC</name>
<feature type="domain" description="DUF3071" evidence="2">
    <location>
        <begin position="1"/>
        <end position="162"/>
    </location>
</feature>
<dbReference type="InterPro" id="IPR047682">
    <property type="entry name" value="SepH-like"/>
</dbReference>
<dbReference type="RefSeq" id="WP_188358408.1">
    <property type="nucleotide sequence ID" value="NZ_BMDC01000001.1"/>
</dbReference>
<dbReference type="Pfam" id="PF11268">
    <property type="entry name" value="DUF3071"/>
    <property type="match status" value="1"/>
</dbReference>
<evidence type="ECO:0000259" key="2">
    <source>
        <dbReference type="Pfam" id="PF11268"/>
    </source>
</evidence>
<gene>
    <name evidence="3" type="ORF">GCM10007359_01160</name>
</gene>
<reference evidence="3 4" key="1">
    <citation type="journal article" date="2014" name="Int. J. Syst. Evol. Microbiol.">
        <title>Complete genome sequence of Corynebacterium casei LMG S-19264T (=DSM 44701T), isolated from a smear-ripened cheese.</title>
        <authorList>
            <consortium name="US DOE Joint Genome Institute (JGI-PGF)"/>
            <person name="Walter F."/>
            <person name="Albersmeier A."/>
            <person name="Kalinowski J."/>
            <person name="Ruckert C."/>
        </authorList>
    </citation>
    <scope>NUCLEOTIDE SEQUENCE [LARGE SCALE GENOMIC DNA]</scope>
    <source>
        <strain evidence="3 4">CCM 8669</strain>
    </source>
</reference>
<proteinExistence type="predicted"/>
<organism evidence="3 4">
    <name type="scientific">Rothia aerolata</name>
    <dbReference type="NCBI Taxonomy" id="1812262"/>
    <lineage>
        <taxon>Bacteria</taxon>
        <taxon>Bacillati</taxon>
        <taxon>Actinomycetota</taxon>
        <taxon>Actinomycetes</taxon>
        <taxon>Micrococcales</taxon>
        <taxon>Micrococcaceae</taxon>
        <taxon>Rothia</taxon>
    </lineage>
</organism>
<feature type="region of interest" description="Disordered" evidence="1">
    <location>
        <begin position="208"/>
        <end position="405"/>
    </location>
</feature>
<evidence type="ECO:0000313" key="3">
    <source>
        <dbReference type="EMBL" id="GGH56741.1"/>
    </source>
</evidence>
<dbReference type="Proteomes" id="UP000600171">
    <property type="component" value="Unassembled WGS sequence"/>
</dbReference>
<protein>
    <recommendedName>
        <fullName evidence="2">DUF3071 domain-containing protein</fullName>
    </recommendedName>
</protein>
<evidence type="ECO:0000256" key="1">
    <source>
        <dbReference type="SAM" id="MobiDB-lite"/>
    </source>
</evidence>
<feature type="compositionally biased region" description="Basic and acidic residues" evidence="1">
    <location>
        <begin position="254"/>
        <end position="282"/>
    </location>
</feature>
<accession>A0A917IM65</accession>
<feature type="compositionally biased region" description="Polar residues" evidence="1">
    <location>
        <begin position="230"/>
        <end position="246"/>
    </location>
</feature>
<comment type="caution">
    <text evidence="3">The sequence shown here is derived from an EMBL/GenBank/DDBJ whole genome shotgun (WGS) entry which is preliminary data.</text>
</comment>
<keyword evidence="4" id="KW-1185">Reference proteome</keyword>
<dbReference type="NCBIfam" id="NF040712">
    <property type="entry name" value="SepH"/>
    <property type="match status" value="1"/>
</dbReference>
<evidence type="ECO:0000313" key="4">
    <source>
        <dbReference type="Proteomes" id="UP000600171"/>
    </source>
</evidence>
<dbReference type="AlphaFoldDB" id="A0A917IM65"/>
<sequence length="405" mass="44572">MAQLRLVGVHDDGEHLLLESADGTEYQLPIDQNLRTSIAKARRIQPARGRGASGTFGPRDIQTRFRQGATVEEIVAESGWDADRVRRYEWPIVAERANIITVARKVLISTAGASRRDSSALTLDEHINRVAQHFGFEEAPTDWNTYQQESGQWTISLDISLDSDTKDSLPRGVVFPARWSYNPANQSIYASNEAAYFLLGRDHSGDAPLPGIGAHDHSEDDAAAEDSAEQTASSPLTAVKQEQPSAQEELLDELENRRGIRDRSSASERKLADLLERARQKPESPLVNTEETAARAQENESAAEEEAQSREEPVSTADETEEGAEETVISPEPNQAIDAEVAAGTEVEDSVPHEVAQPDVAEDEPAADEAEQPQKEEKPAPKPAQRSKRTSVPSWDDIIFGNQRR</sequence>
<dbReference type="InterPro" id="IPR021421">
    <property type="entry name" value="DUF3071"/>
</dbReference>
<feature type="compositionally biased region" description="Acidic residues" evidence="1">
    <location>
        <begin position="360"/>
        <end position="371"/>
    </location>
</feature>
<dbReference type="EMBL" id="BMDC01000001">
    <property type="protein sequence ID" value="GGH56741.1"/>
    <property type="molecule type" value="Genomic_DNA"/>
</dbReference>